<name>A0A4P6FFI4_9MICO</name>
<dbReference type="EMBL" id="CP035491">
    <property type="protein sequence ID" value="QAY73843.1"/>
    <property type="molecule type" value="Genomic_DNA"/>
</dbReference>
<organism evidence="2 3">
    <name type="scientific">Agromyces protaetiae</name>
    <dbReference type="NCBI Taxonomy" id="2509455"/>
    <lineage>
        <taxon>Bacteria</taxon>
        <taxon>Bacillati</taxon>
        <taxon>Actinomycetota</taxon>
        <taxon>Actinomycetes</taxon>
        <taxon>Micrococcales</taxon>
        <taxon>Microbacteriaceae</taxon>
        <taxon>Agromyces</taxon>
    </lineage>
</organism>
<dbReference type="AlphaFoldDB" id="A0A4P6FFI4"/>
<reference evidence="2 3" key="1">
    <citation type="submission" date="2019-01" db="EMBL/GenBank/DDBJ databases">
        <title>Genome sequencing of strain FW100M-8.</title>
        <authorList>
            <person name="Heo J."/>
            <person name="Kim S.-J."/>
            <person name="Kim J.-S."/>
            <person name="Hong S.-B."/>
            <person name="Kwon S.-W."/>
        </authorList>
    </citation>
    <scope>NUCLEOTIDE SEQUENCE [LARGE SCALE GENOMIC DNA]</scope>
    <source>
        <strain evidence="2 3">FW100M-8</strain>
    </source>
</reference>
<evidence type="ECO:0008006" key="4">
    <source>
        <dbReference type="Google" id="ProtNLM"/>
    </source>
</evidence>
<dbReference type="OrthoDB" id="4864772at2"/>
<feature type="transmembrane region" description="Helical" evidence="1">
    <location>
        <begin position="123"/>
        <end position="149"/>
    </location>
</feature>
<keyword evidence="1" id="KW-0812">Transmembrane</keyword>
<dbReference type="RefSeq" id="WP_129191386.1">
    <property type="nucleotide sequence ID" value="NZ_CP035491.1"/>
</dbReference>
<proteinExistence type="predicted"/>
<feature type="transmembrane region" description="Helical" evidence="1">
    <location>
        <begin position="12"/>
        <end position="35"/>
    </location>
</feature>
<evidence type="ECO:0000256" key="1">
    <source>
        <dbReference type="SAM" id="Phobius"/>
    </source>
</evidence>
<sequence length="167" mass="17567">MDYEFAGLPLHILLIHVVVVAIPLLGLLLLVVAVWPAARRVLWVPCLLGGLAILPLVLVTVEAGKWLEARVPAAPLIQEHANQGPDLIPWAVGLLVLAIAVAVWAVVELVAKRRSRALSRGAVLGVSALLTVAALVVGIGSTITLVRIAEAGSRAVWQGTFSDVPLD</sequence>
<evidence type="ECO:0000313" key="3">
    <source>
        <dbReference type="Proteomes" id="UP000291259"/>
    </source>
</evidence>
<protein>
    <recommendedName>
        <fullName evidence="4">DUF2231 domain-containing protein</fullName>
    </recommendedName>
</protein>
<keyword evidence="1" id="KW-0472">Membrane</keyword>
<gene>
    <name evidence="2" type="ORF">ET445_11295</name>
</gene>
<evidence type="ECO:0000313" key="2">
    <source>
        <dbReference type="EMBL" id="QAY73843.1"/>
    </source>
</evidence>
<dbReference type="Proteomes" id="UP000291259">
    <property type="component" value="Chromosome"/>
</dbReference>
<keyword evidence="1" id="KW-1133">Transmembrane helix</keyword>
<dbReference type="KEGG" id="agf:ET445_11295"/>
<feature type="transmembrane region" description="Helical" evidence="1">
    <location>
        <begin position="42"/>
        <end position="67"/>
    </location>
</feature>
<accession>A0A4P6FFI4</accession>
<feature type="transmembrane region" description="Helical" evidence="1">
    <location>
        <begin position="87"/>
        <end position="111"/>
    </location>
</feature>
<keyword evidence="3" id="KW-1185">Reference proteome</keyword>